<dbReference type="AlphaFoldDB" id="A0A834XFM5"/>
<reference evidence="2" key="1">
    <citation type="submission" date="2020-09" db="EMBL/GenBank/DDBJ databases">
        <title>Genome-Enabled Discovery of Anthraquinone Biosynthesis in Senna tora.</title>
        <authorList>
            <person name="Kang S.-H."/>
            <person name="Pandey R.P."/>
            <person name="Lee C.-M."/>
            <person name="Sim J.-S."/>
            <person name="Jeong J.-T."/>
            <person name="Choi B.-S."/>
            <person name="Jung M."/>
            <person name="Ginzburg D."/>
            <person name="Zhao K."/>
            <person name="Won S.Y."/>
            <person name="Oh T.-J."/>
            <person name="Yu Y."/>
            <person name="Kim N.-H."/>
            <person name="Lee O.R."/>
            <person name="Lee T.-H."/>
            <person name="Bashyal P."/>
            <person name="Kim T.-S."/>
            <person name="Lee W.-H."/>
            <person name="Kawkins C."/>
            <person name="Kim C.-K."/>
            <person name="Kim J.S."/>
            <person name="Ahn B.O."/>
            <person name="Rhee S.Y."/>
            <person name="Sohng J.K."/>
        </authorList>
    </citation>
    <scope>NUCLEOTIDE SEQUENCE</scope>
    <source>
        <tissue evidence="2">Leaf</tissue>
    </source>
</reference>
<organism evidence="2 3">
    <name type="scientific">Senna tora</name>
    <dbReference type="NCBI Taxonomy" id="362788"/>
    <lineage>
        <taxon>Eukaryota</taxon>
        <taxon>Viridiplantae</taxon>
        <taxon>Streptophyta</taxon>
        <taxon>Embryophyta</taxon>
        <taxon>Tracheophyta</taxon>
        <taxon>Spermatophyta</taxon>
        <taxon>Magnoliopsida</taxon>
        <taxon>eudicotyledons</taxon>
        <taxon>Gunneridae</taxon>
        <taxon>Pentapetalae</taxon>
        <taxon>rosids</taxon>
        <taxon>fabids</taxon>
        <taxon>Fabales</taxon>
        <taxon>Fabaceae</taxon>
        <taxon>Caesalpinioideae</taxon>
        <taxon>Cassia clade</taxon>
        <taxon>Senna</taxon>
    </lineage>
</organism>
<evidence type="ECO:0000313" key="2">
    <source>
        <dbReference type="EMBL" id="KAF7844418.1"/>
    </source>
</evidence>
<feature type="region of interest" description="Disordered" evidence="1">
    <location>
        <begin position="1"/>
        <end position="25"/>
    </location>
</feature>
<comment type="caution">
    <text evidence="2">The sequence shown here is derived from an EMBL/GenBank/DDBJ whole genome shotgun (WGS) entry which is preliminary data.</text>
</comment>
<keyword evidence="3" id="KW-1185">Reference proteome</keyword>
<accession>A0A834XFM5</accession>
<proteinExistence type="predicted"/>
<protein>
    <submittedName>
        <fullName evidence="2">Transcription repressor OFP13-like</fullName>
    </submittedName>
</protein>
<dbReference type="OrthoDB" id="689823at2759"/>
<sequence>MNSAYVNATLEPPPQSLCANSDAEESGDTIDTVIRGLRSDRLFFEPR</sequence>
<dbReference type="Proteomes" id="UP000634136">
    <property type="component" value="Unassembled WGS sequence"/>
</dbReference>
<evidence type="ECO:0000256" key="1">
    <source>
        <dbReference type="SAM" id="MobiDB-lite"/>
    </source>
</evidence>
<gene>
    <name evidence="2" type="ORF">G2W53_001323</name>
</gene>
<dbReference type="EMBL" id="JAAIUW010000001">
    <property type="protein sequence ID" value="KAF7844418.1"/>
    <property type="molecule type" value="Genomic_DNA"/>
</dbReference>
<name>A0A834XFM5_9FABA</name>
<evidence type="ECO:0000313" key="3">
    <source>
        <dbReference type="Proteomes" id="UP000634136"/>
    </source>
</evidence>